<dbReference type="EMBL" id="CAXITT010000113">
    <property type="protein sequence ID" value="CAL1532318.1"/>
    <property type="molecule type" value="Genomic_DNA"/>
</dbReference>
<evidence type="ECO:0000256" key="3">
    <source>
        <dbReference type="ARBA" id="ARBA00077971"/>
    </source>
</evidence>
<dbReference type="AlphaFoldDB" id="A0AAV2HFA7"/>
<dbReference type="InterPro" id="IPR032675">
    <property type="entry name" value="LRR_dom_sf"/>
</dbReference>
<proteinExistence type="predicted"/>
<keyword evidence="6" id="KW-1185">Reference proteome</keyword>
<evidence type="ECO:0000313" key="6">
    <source>
        <dbReference type="Proteomes" id="UP001497497"/>
    </source>
</evidence>
<name>A0AAV2HFA7_LYMST</name>
<evidence type="ECO:0000313" key="5">
    <source>
        <dbReference type="EMBL" id="CAL1532318.1"/>
    </source>
</evidence>
<dbReference type="FunFam" id="3.80.10.10:FF:000260">
    <property type="entry name" value="F-box/LRR-repeat protein 8"/>
    <property type="match status" value="1"/>
</dbReference>
<dbReference type="GO" id="GO:0031398">
    <property type="term" value="P:positive regulation of protein ubiquitination"/>
    <property type="evidence" value="ECO:0007669"/>
    <property type="project" value="TreeGrafter"/>
</dbReference>
<dbReference type="PANTHER" id="PTHR20933">
    <property type="entry name" value="F-BOX ONLY PROTEIN 33"/>
    <property type="match status" value="1"/>
</dbReference>
<dbReference type="SUPFAM" id="SSF52047">
    <property type="entry name" value="RNI-like"/>
    <property type="match status" value="1"/>
</dbReference>
<evidence type="ECO:0000256" key="2">
    <source>
        <dbReference type="ARBA" id="ARBA00070268"/>
    </source>
</evidence>
<dbReference type="InterPro" id="IPR001810">
    <property type="entry name" value="F-box_dom"/>
</dbReference>
<dbReference type="SUPFAM" id="SSF81383">
    <property type="entry name" value="F-box domain"/>
    <property type="match status" value="1"/>
</dbReference>
<accession>A0AAV2HFA7</accession>
<gene>
    <name evidence="5" type="ORF">GSLYS_00006397001</name>
</gene>
<feature type="domain" description="F-box" evidence="4">
    <location>
        <begin position="5"/>
        <end position="51"/>
    </location>
</feature>
<protein>
    <recommendedName>
        <fullName evidence="2">F-box/LRR-repeat protein 8</fullName>
    </recommendedName>
    <alternativeName>
        <fullName evidence="3">F-box and leucine-rich repeat protein 8</fullName>
    </alternativeName>
</protein>
<dbReference type="Pfam" id="PF12937">
    <property type="entry name" value="F-box-like"/>
    <property type="match status" value="1"/>
</dbReference>
<evidence type="ECO:0000256" key="1">
    <source>
        <dbReference type="ARBA" id="ARBA00022786"/>
    </source>
</evidence>
<dbReference type="InterPro" id="IPR036047">
    <property type="entry name" value="F-box-like_dom_sf"/>
</dbReference>
<dbReference type="Gene3D" id="1.20.1280.50">
    <property type="match status" value="1"/>
</dbReference>
<sequence length="390" mass="44800">MVAESGDWANLPDPIITHILTYLSVTERFRAGSTCQHWLQCLETPLLWRTFSCGFFFPKHGEILKCFDQFSHFITNLTITLNQGDEQNRKNAVSVIEQLTELDDLRLTHLTIQFKGDNPLFYAGLEFLTALNKLFTKMGDVGKNGASSLKYLNLSGLQANFDNEFINTISENCPNLEYLNILNKVLVCCVSPDCMTTLIQRCRKLKILHIYHTSLSDEVIKKFTESNRAPLQRLGIVCRRHEKYGEDISSEAWSELLSTNPDLKVDLGFDHTTPLHRVAQIIKPEIPVVELHLQTFTMIYEEVNLAASFYEDTLEKLIVQTRPSKELNEALLNVAQKCKKLQTLYVYCLLEKTVVDKILELRPKMKERGSYILKWEMEAEPWTVGKEEGD</sequence>
<dbReference type="Proteomes" id="UP001497497">
    <property type="component" value="Unassembled WGS sequence"/>
</dbReference>
<keyword evidence="1" id="KW-0833">Ubl conjugation pathway</keyword>
<evidence type="ECO:0000259" key="4">
    <source>
        <dbReference type="PROSITE" id="PS50181"/>
    </source>
</evidence>
<comment type="caution">
    <text evidence="5">The sequence shown here is derived from an EMBL/GenBank/DDBJ whole genome shotgun (WGS) entry which is preliminary data.</text>
</comment>
<reference evidence="5 6" key="1">
    <citation type="submission" date="2024-04" db="EMBL/GenBank/DDBJ databases">
        <authorList>
            <consortium name="Genoscope - CEA"/>
            <person name="William W."/>
        </authorList>
    </citation>
    <scope>NUCLEOTIDE SEQUENCE [LARGE SCALE GENOMIC DNA]</scope>
</reference>
<dbReference type="PROSITE" id="PS50181">
    <property type="entry name" value="FBOX"/>
    <property type="match status" value="1"/>
</dbReference>
<dbReference type="Gene3D" id="3.80.10.10">
    <property type="entry name" value="Ribonuclease Inhibitor"/>
    <property type="match status" value="1"/>
</dbReference>
<organism evidence="5 6">
    <name type="scientific">Lymnaea stagnalis</name>
    <name type="common">Great pond snail</name>
    <name type="synonym">Helix stagnalis</name>
    <dbReference type="NCBI Taxonomy" id="6523"/>
    <lineage>
        <taxon>Eukaryota</taxon>
        <taxon>Metazoa</taxon>
        <taxon>Spiralia</taxon>
        <taxon>Lophotrochozoa</taxon>
        <taxon>Mollusca</taxon>
        <taxon>Gastropoda</taxon>
        <taxon>Heterobranchia</taxon>
        <taxon>Euthyneura</taxon>
        <taxon>Panpulmonata</taxon>
        <taxon>Hygrophila</taxon>
        <taxon>Lymnaeoidea</taxon>
        <taxon>Lymnaeidae</taxon>
        <taxon>Lymnaea</taxon>
    </lineage>
</organism>
<dbReference type="PANTHER" id="PTHR20933:SF3">
    <property type="entry name" value="F-BOX ONLY PROTEIN 33"/>
    <property type="match status" value="1"/>
</dbReference>